<dbReference type="Pfam" id="PF12654">
    <property type="entry name" value="DUF3786"/>
    <property type="match status" value="1"/>
</dbReference>
<dbReference type="EMBL" id="CP001843">
    <property type="protein sequence ID" value="AEF86372.1"/>
    <property type="molecule type" value="Genomic_DNA"/>
</dbReference>
<evidence type="ECO:0000259" key="1">
    <source>
        <dbReference type="Pfam" id="PF12654"/>
    </source>
</evidence>
<dbReference type="KEGG" id="tpi:TREPR_0575"/>
<dbReference type="eggNOG" id="ENOG5032RHG">
    <property type="taxonomic scope" value="Bacteria"/>
</dbReference>
<dbReference type="HOGENOM" id="CLU_106581_2_0_12"/>
<gene>
    <name evidence="2" type="ordered locus">TREPR_0575</name>
</gene>
<reference evidence="3" key="1">
    <citation type="submission" date="2009-12" db="EMBL/GenBank/DDBJ databases">
        <title>Complete sequence of Treponema primitia strain ZAS-2.</title>
        <authorList>
            <person name="Tetu S.G."/>
            <person name="Matson E."/>
            <person name="Ren Q."/>
            <person name="Seshadri R."/>
            <person name="Elbourne L."/>
            <person name="Hassan K.A."/>
            <person name="Durkin A."/>
            <person name="Radune D."/>
            <person name="Mohamoud Y."/>
            <person name="Shay R."/>
            <person name="Jin S."/>
            <person name="Zhang X."/>
            <person name="Lucey K."/>
            <person name="Ballor N.R."/>
            <person name="Ottesen E."/>
            <person name="Rosenthal R."/>
            <person name="Allen A."/>
            <person name="Leadbetter J.R."/>
            <person name="Paulsen I.T."/>
        </authorList>
    </citation>
    <scope>NUCLEOTIDE SEQUENCE [LARGE SCALE GENOMIC DNA]</scope>
    <source>
        <strain evidence="3">ATCC BAA-887 / DSM 12427 / ZAS-2</strain>
    </source>
</reference>
<dbReference type="Proteomes" id="UP000009223">
    <property type="component" value="Chromosome"/>
</dbReference>
<evidence type="ECO:0000313" key="3">
    <source>
        <dbReference type="Proteomes" id="UP000009223"/>
    </source>
</evidence>
<reference evidence="2 3" key="2">
    <citation type="journal article" date="2011" name="ISME J.">
        <title>RNA-seq reveals cooperative metabolic interactions between two termite-gut spirochete species in co-culture.</title>
        <authorList>
            <person name="Rosenthal A.Z."/>
            <person name="Matson E.G."/>
            <person name="Eldar A."/>
            <person name="Leadbetter J.R."/>
        </authorList>
    </citation>
    <scope>NUCLEOTIDE SEQUENCE [LARGE SCALE GENOMIC DNA]</scope>
    <source>
        <strain evidence="3">ATCC BAA-887 / DSM 12427 / ZAS-2</strain>
    </source>
</reference>
<evidence type="ECO:0000313" key="2">
    <source>
        <dbReference type="EMBL" id="AEF86372.1"/>
    </source>
</evidence>
<dbReference type="AlphaFoldDB" id="F5YKR8"/>
<organism evidence="2 3">
    <name type="scientific">Treponema primitia (strain ATCC BAA-887 / DSM 12427 / ZAS-2)</name>
    <dbReference type="NCBI Taxonomy" id="545694"/>
    <lineage>
        <taxon>Bacteria</taxon>
        <taxon>Pseudomonadati</taxon>
        <taxon>Spirochaetota</taxon>
        <taxon>Spirochaetia</taxon>
        <taxon>Spirochaetales</taxon>
        <taxon>Treponemataceae</taxon>
        <taxon>Treponema</taxon>
    </lineage>
</organism>
<sequence>MKNWVNSHDSLKLYPLRLWWTRGPAYYTIDKMANGYEKTYEVIVPRLKDCEFSYAALRLGFDLVDRYNMAIDFLGRKYEVDREGVRPLDGKAVDVNILSVLVYYAISKGNTEPQYDFALLNTFTGGLVSGGARGPDWMVAPILKAFGNDYELFRRAARNMGMIYEGSRSAGEHAWQYRLLPKIPVLIKYFEADDEFPCDIKIYYDKTVPEFLDFEPLAVLNGCLVAAIAHGADIL</sequence>
<keyword evidence="3" id="KW-1185">Reference proteome</keyword>
<feature type="domain" description="DUF3786" evidence="1">
    <location>
        <begin position="52"/>
        <end position="226"/>
    </location>
</feature>
<dbReference type="InterPro" id="IPR024264">
    <property type="entry name" value="DUF3786"/>
</dbReference>
<proteinExistence type="predicted"/>
<protein>
    <recommendedName>
        <fullName evidence="1">DUF3786 domain-containing protein</fullName>
    </recommendedName>
</protein>
<accession>F5YKR8</accession>
<name>F5YKR8_TREPZ</name>
<dbReference type="STRING" id="545694.TREPR_0575"/>
<dbReference type="RefSeq" id="WP_015709450.1">
    <property type="nucleotide sequence ID" value="NC_015578.1"/>
</dbReference>